<dbReference type="EMBL" id="JACCEV010000002">
    <property type="protein sequence ID" value="NYT85572.1"/>
    <property type="molecule type" value="Genomic_DNA"/>
</dbReference>
<gene>
    <name evidence="3" type="ORF">H0A62_08150</name>
</gene>
<evidence type="ECO:0000256" key="1">
    <source>
        <dbReference type="SAM" id="MobiDB-lite"/>
    </source>
</evidence>
<dbReference type="InterPro" id="IPR012495">
    <property type="entry name" value="TadE-like_dom"/>
</dbReference>
<name>A0A853GZP8_9BURK</name>
<protein>
    <submittedName>
        <fullName evidence="3">Pilus assembly protein</fullName>
    </submittedName>
</protein>
<evidence type="ECO:0000313" key="3">
    <source>
        <dbReference type="EMBL" id="NYT85572.1"/>
    </source>
</evidence>
<dbReference type="Pfam" id="PF07811">
    <property type="entry name" value="TadE"/>
    <property type="match status" value="1"/>
</dbReference>
<evidence type="ECO:0000313" key="4">
    <source>
        <dbReference type="Proteomes" id="UP000554144"/>
    </source>
</evidence>
<evidence type="ECO:0000259" key="2">
    <source>
        <dbReference type="Pfam" id="PF07811"/>
    </source>
</evidence>
<keyword evidence="4" id="KW-1185">Reference proteome</keyword>
<accession>A0A853GZP8</accession>
<dbReference type="Proteomes" id="UP000554144">
    <property type="component" value="Unassembled WGS sequence"/>
</dbReference>
<sequence>MPPARIDLVPAFRRRVRVFAYPRSGRVRQHSSQAGAGLIEFSIIAVPILLLGLGSIEVAHWLLTRQVVSLALLEAGRAGISTHARPESMAQAFEYALLPLFPATSGHSARQNQQLAFEQRKRDTASTPWKITVLSPSSAAFNDFADPQLRQAAYDRLPAINNNYQFEQDQRRRASGWLNGLGPESKASIYQANTLTLQLSYLHKPVLPGIKGLLRLLGNPHGGYSQRALAHGYLPMSREISLTMQSHPVRWPMPAGGHIVRPATLADSSQTAFVAKPCTGMWCLRQLPAGGGAPRPDPVADTPILGRVPHTEDPMVSLPHPAAAPSAPPGTTELAVTPDDPSCGLSLCCTPA</sequence>
<dbReference type="AlphaFoldDB" id="A0A853GZP8"/>
<comment type="caution">
    <text evidence="3">The sequence shown here is derived from an EMBL/GenBank/DDBJ whole genome shotgun (WGS) entry which is preliminary data.</text>
</comment>
<proteinExistence type="predicted"/>
<dbReference type="RefSeq" id="WP_130039151.1">
    <property type="nucleotide sequence ID" value="NZ_JACCEV010000002.1"/>
</dbReference>
<organism evidence="3 4">
    <name type="scientific">Pollutimonas harenae</name>
    <dbReference type="NCBI Taxonomy" id="657015"/>
    <lineage>
        <taxon>Bacteria</taxon>
        <taxon>Pseudomonadati</taxon>
        <taxon>Pseudomonadota</taxon>
        <taxon>Betaproteobacteria</taxon>
        <taxon>Burkholderiales</taxon>
        <taxon>Alcaligenaceae</taxon>
        <taxon>Pollutimonas</taxon>
    </lineage>
</organism>
<feature type="domain" description="TadE-like" evidence="2">
    <location>
        <begin position="35"/>
        <end position="77"/>
    </location>
</feature>
<feature type="region of interest" description="Disordered" evidence="1">
    <location>
        <begin position="291"/>
        <end position="331"/>
    </location>
</feature>
<dbReference type="OrthoDB" id="8681001at2"/>
<reference evidence="3 4" key="1">
    <citation type="submission" date="2020-07" db="EMBL/GenBank/DDBJ databases">
        <title>Taxonomic revisions and descriptions of new bacterial species based on genomic comparisons in the high-G+C-content subgroup of the family Alcaligenaceae.</title>
        <authorList>
            <person name="Szabo A."/>
            <person name="Felfoldi T."/>
        </authorList>
    </citation>
    <scope>NUCLEOTIDE SEQUENCE [LARGE SCALE GENOMIC DNA]</scope>
    <source>
        <strain evidence="3 4">DSM 25667</strain>
    </source>
</reference>